<organism evidence="1">
    <name type="scientific">Nakamurella sp. A5-74</name>
    <dbReference type="NCBI Taxonomy" id="3158264"/>
    <lineage>
        <taxon>Bacteria</taxon>
        <taxon>Bacillati</taxon>
        <taxon>Actinomycetota</taxon>
        <taxon>Actinomycetes</taxon>
        <taxon>Nakamurellales</taxon>
        <taxon>Nakamurellaceae</taxon>
        <taxon>Nakamurella</taxon>
    </lineage>
</organism>
<dbReference type="RefSeq" id="WP_353648470.1">
    <property type="nucleotide sequence ID" value="NZ_CP159218.1"/>
</dbReference>
<gene>
    <name evidence="1" type="ORF">ABLG96_16765</name>
</gene>
<name>A0AAU8DMW9_9ACTN</name>
<protein>
    <recommendedName>
        <fullName evidence="2">Antitoxin</fullName>
    </recommendedName>
</protein>
<dbReference type="EMBL" id="CP159218">
    <property type="protein sequence ID" value="XCG62855.1"/>
    <property type="molecule type" value="Genomic_DNA"/>
</dbReference>
<sequence length="76" mass="8221">MRTTVDLPPALHRRALELARLRGQSLSTTLAELAARGLSELDEPVVVRTDSVSGFPVISVGRRVTSDEVAHALDED</sequence>
<evidence type="ECO:0008006" key="2">
    <source>
        <dbReference type="Google" id="ProtNLM"/>
    </source>
</evidence>
<evidence type="ECO:0000313" key="1">
    <source>
        <dbReference type="EMBL" id="XCG62855.1"/>
    </source>
</evidence>
<proteinExistence type="predicted"/>
<dbReference type="AlphaFoldDB" id="A0AAU8DMW9"/>
<accession>A0AAU8DMW9</accession>
<reference evidence="1" key="1">
    <citation type="submission" date="2024-05" db="EMBL/GenBank/DDBJ databases">
        <authorList>
            <person name="Cai S.Y."/>
            <person name="Jin L.M."/>
            <person name="Li H.R."/>
        </authorList>
    </citation>
    <scope>NUCLEOTIDE SEQUENCE</scope>
    <source>
        <strain evidence="1">A5-74</strain>
    </source>
</reference>